<organism evidence="5 6">
    <name type="scientific">Prolixibacter bellariivorans</name>
    <dbReference type="NCBI Taxonomy" id="314319"/>
    <lineage>
        <taxon>Bacteria</taxon>
        <taxon>Pseudomonadati</taxon>
        <taxon>Bacteroidota</taxon>
        <taxon>Bacteroidia</taxon>
        <taxon>Marinilabiliales</taxon>
        <taxon>Prolixibacteraceae</taxon>
        <taxon>Prolixibacter</taxon>
    </lineage>
</organism>
<dbReference type="AlphaFoldDB" id="A0A5M4B1N3"/>
<proteinExistence type="inferred from homology"/>
<keyword evidence="2 4" id="KW-0489">Methyltransferase</keyword>
<dbReference type="GO" id="GO:0032259">
    <property type="term" value="P:methylation"/>
    <property type="evidence" value="ECO:0007669"/>
    <property type="project" value="UniProtKB-KW"/>
</dbReference>
<evidence type="ECO:0000313" key="5">
    <source>
        <dbReference type="EMBL" id="GET34055.1"/>
    </source>
</evidence>
<keyword evidence="4" id="KW-0949">S-adenosyl-L-methionine</keyword>
<dbReference type="NCBIfam" id="TIGR00027">
    <property type="entry name" value="mthyl_TIGR00027"/>
    <property type="match status" value="1"/>
</dbReference>
<reference evidence="5 6" key="1">
    <citation type="submission" date="2019-10" db="EMBL/GenBank/DDBJ databases">
        <title>Prolixibacter strains distinguished by the presence of nitrate reductase genes were adept at nitrate-dependent anaerobic corrosion of metallic iron and carbon steel.</title>
        <authorList>
            <person name="Iino T."/>
            <person name="Shono N."/>
            <person name="Ito K."/>
            <person name="Nakamura R."/>
            <person name="Sueoka K."/>
            <person name="Harayama S."/>
            <person name="Ohkuma M."/>
        </authorList>
    </citation>
    <scope>NUCLEOTIDE SEQUENCE [LARGE SCALE GENOMIC DNA]</scope>
    <source>
        <strain evidence="5 6">JCM 13498</strain>
    </source>
</reference>
<dbReference type="InterPro" id="IPR007213">
    <property type="entry name" value="Ppm1/Ppm2/Tcmp"/>
</dbReference>
<gene>
    <name evidence="5" type="ORF">PbJCM13498_29180</name>
</gene>
<name>A0A5M4B1N3_9BACT</name>
<dbReference type="EMBL" id="BLAX01000001">
    <property type="protein sequence ID" value="GET34055.1"/>
    <property type="molecule type" value="Genomic_DNA"/>
</dbReference>
<evidence type="ECO:0000256" key="4">
    <source>
        <dbReference type="RuleBase" id="RU362030"/>
    </source>
</evidence>
<comment type="similarity">
    <text evidence="1 4">Belongs to the UPF0677 family.</text>
</comment>
<evidence type="ECO:0000313" key="6">
    <source>
        <dbReference type="Proteomes" id="UP000391834"/>
    </source>
</evidence>
<dbReference type="Gene3D" id="3.40.50.150">
    <property type="entry name" value="Vaccinia Virus protein VP39"/>
    <property type="match status" value="1"/>
</dbReference>
<accession>A0A5M4B1N3</accession>
<sequence>MFDCIMEKYIDEMEQLVLPGAGFDLIALQFTKGKKIKVFELDQVKTLDVKVETLEKTGIKHDWITYIPVDYSNESWVDKLLGAGFDKTKKTLFLWQSVSLFLEAELVKETLREMADLCADGSIIAQDFYSQAFISGEASKTVKRAARMIEKREPWKFGIDMRNEPNAAVESFLNECGLRMTGISQFGEKLGIEPFYCIVEAEKL</sequence>
<comment type="caution">
    <text evidence="5">The sequence shown here is derived from an EMBL/GenBank/DDBJ whole genome shotgun (WGS) entry which is preliminary data.</text>
</comment>
<keyword evidence="3" id="KW-0808">Transferase</keyword>
<evidence type="ECO:0000256" key="3">
    <source>
        <dbReference type="ARBA" id="ARBA00022679"/>
    </source>
</evidence>
<dbReference type="PANTHER" id="PTHR43619">
    <property type="entry name" value="S-ADENOSYL-L-METHIONINE-DEPENDENT METHYLTRANSFERASE YKTD-RELATED"/>
    <property type="match status" value="1"/>
</dbReference>
<protein>
    <recommendedName>
        <fullName evidence="4">S-adenosyl-L-methionine-dependent methyltransferase</fullName>
        <ecNumber evidence="4">2.1.1.-</ecNumber>
    </recommendedName>
</protein>
<evidence type="ECO:0000256" key="2">
    <source>
        <dbReference type="ARBA" id="ARBA00022603"/>
    </source>
</evidence>
<dbReference type="SUPFAM" id="SSF53335">
    <property type="entry name" value="S-adenosyl-L-methionine-dependent methyltransferases"/>
    <property type="match status" value="1"/>
</dbReference>
<keyword evidence="6" id="KW-1185">Reference proteome</keyword>
<comment type="function">
    <text evidence="4">Exhibits S-adenosyl-L-methionine-dependent methyltransferase activity.</text>
</comment>
<dbReference type="PANTHER" id="PTHR43619:SF2">
    <property type="entry name" value="S-ADENOSYL-L-METHIONINE-DEPENDENT METHYLTRANSFERASES SUPERFAMILY PROTEIN"/>
    <property type="match status" value="1"/>
</dbReference>
<dbReference type="Pfam" id="PF04072">
    <property type="entry name" value="LCM"/>
    <property type="match status" value="1"/>
</dbReference>
<evidence type="ECO:0000256" key="1">
    <source>
        <dbReference type="ARBA" id="ARBA00008138"/>
    </source>
</evidence>
<dbReference type="GO" id="GO:0008168">
    <property type="term" value="F:methyltransferase activity"/>
    <property type="evidence" value="ECO:0007669"/>
    <property type="project" value="UniProtKB-UniRule"/>
</dbReference>
<dbReference type="InterPro" id="IPR011610">
    <property type="entry name" value="SAM_mthyl_Trfase_ML2640-like"/>
</dbReference>
<dbReference type="Proteomes" id="UP000391834">
    <property type="component" value="Unassembled WGS sequence"/>
</dbReference>
<dbReference type="EC" id="2.1.1.-" evidence="4"/>
<dbReference type="InterPro" id="IPR029063">
    <property type="entry name" value="SAM-dependent_MTases_sf"/>
</dbReference>